<keyword evidence="3" id="KW-1185">Reference proteome</keyword>
<evidence type="ECO:0000256" key="1">
    <source>
        <dbReference type="SAM" id="MobiDB-lite"/>
    </source>
</evidence>
<dbReference type="AlphaFoldDB" id="A0A067S938"/>
<feature type="compositionally biased region" description="Polar residues" evidence="1">
    <location>
        <begin position="48"/>
        <end position="62"/>
    </location>
</feature>
<accession>A0A067S938</accession>
<feature type="region of interest" description="Disordered" evidence="1">
    <location>
        <begin position="31"/>
        <end position="76"/>
    </location>
</feature>
<gene>
    <name evidence="2" type="ORF">GALMADRAFT_1083886</name>
</gene>
<sequence length="93" mass="9512">MICLFISRGDSVSALSTQLRIQQPLGCCSTGRHSSDHCGAAGAAPPSRQASEASTGPGSAPTQMPPHQSPCRPSLTKPWLAEKTGVIVGLLSA</sequence>
<dbReference type="Proteomes" id="UP000027222">
    <property type="component" value="Unassembled WGS sequence"/>
</dbReference>
<evidence type="ECO:0000313" key="2">
    <source>
        <dbReference type="EMBL" id="KDR67356.1"/>
    </source>
</evidence>
<dbReference type="EMBL" id="KL142415">
    <property type="protein sequence ID" value="KDR67356.1"/>
    <property type="molecule type" value="Genomic_DNA"/>
</dbReference>
<dbReference type="HOGENOM" id="CLU_2399838_0_0_1"/>
<name>A0A067S938_GALM3</name>
<proteinExistence type="predicted"/>
<evidence type="ECO:0000313" key="3">
    <source>
        <dbReference type="Proteomes" id="UP000027222"/>
    </source>
</evidence>
<reference evidence="3" key="1">
    <citation type="journal article" date="2014" name="Proc. Natl. Acad. Sci. U.S.A.">
        <title>Extensive sampling of basidiomycete genomes demonstrates inadequacy of the white-rot/brown-rot paradigm for wood decay fungi.</title>
        <authorList>
            <person name="Riley R."/>
            <person name="Salamov A.A."/>
            <person name="Brown D.W."/>
            <person name="Nagy L.G."/>
            <person name="Floudas D."/>
            <person name="Held B.W."/>
            <person name="Levasseur A."/>
            <person name="Lombard V."/>
            <person name="Morin E."/>
            <person name="Otillar R."/>
            <person name="Lindquist E.A."/>
            <person name="Sun H."/>
            <person name="LaButti K.M."/>
            <person name="Schmutz J."/>
            <person name="Jabbour D."/>
            <person name="Luo H."/>
            <person name="Baker S.E."/>
            <person name="Pisabarro A.G."/>
            <person name="Walton J.D."/>
            <person name="Blanchette R.A."/>
            <person name="Henrissat B."/>
            <person name="Martin F."/>
            <person name="Cullen D."/>
            <person name="Hibbett D.S."/>
            <person name="Grigoriev I.V."/>
        </authorList>
    </citation>
    <scope>NUCLEOTIDE SEQUENCE [LARGE SCALE GENOMIC DNA]</scope>
    <source>
        <strain evidence="3">CBS 339.88</strain>
    </source>
</reference>
<protein>
    <submittedName>
        <fullName evidence="2">Uncharacterized protein</fullName>
    </submittedName>
</protein>
<organism evidence="2 3">
    <name type="scientific">Galerina marginata (strain CBS 339.88)</name>
    <dbReference type="NCBI Taxonomy" id="685588"/>
    <lineage>
        <taxon>Eukaryota</taxon>
        <taxon>Fungi</taxon>
        <taxon>Dikarya</taxon>
        <taxon>Basidiomycota</taxon>
        <taxon>Agaricomycotina</taxon>
        <taxon>Agaricomycetes</taxon>
        <taxon>Agaricomycetidae</taxon>
        <taxon>Agaricales</taxon>
        <taxon>Agaricineae</taxon>
        <taxon>Strophariaceae</taxon>
        <taxon>Galerina</taxon>
    </lineage>
</organism>